<dbReference type="AlphaFoldDB" id="A0A067M1K9"/>
<keyword evidence="5" id="KW-1185">Reference proteome</keyword>
<dbReference type="Gene3D" id="2.60.120.260">
    <property type="entry name" value="Galactose-binding domain-like"/>
    <property type="match status" value="1"/>
</dbReference>
<feature type="region of interest" description="Disordered" evidence="1">
    <location>
        <begin position="309"/>
        <end position="353"/>
    </location>
</feature>
<dbReference type="EMBL" id="KL198076">
    <property type="protein sequence ID" value="KDQ09648.1"/>
    <property type="molecule type" value="Genomic_DNA"/>
</dbReference>
<proteinExistence type="predicted"/>
<dbReference type="STRING" id="930990.A0A067M1K9"/>
<evidence type="ECO:0000256" key="2">
    <source>
        <dbReference type="SAM" id="Phobius"/>
    </source>
</evidence>
<accession>A0A067M1K9</accession>
<evidence type="ECO:0000256" key="1">
    <source>
        <dbReference type="SAM" id="MobiDB-lite"/>
    </source>
</evidence>
<keyword evidence="3" id="KW-0732">Signal</keyword>
<evidence type="ECO:0000256" key="3">
    <source>
        <dbReference type="SAM" id="SignalP"/>
    </source>
</evidence>
<sequence length="353" mass="37355">MEHLRWAVYVVISLVAATSSAASSVRTVNATVDDADARVVYSGVWNDQSCGSCPAKPNASMVTNGTWHDGTQTATDSVVLSASLTFTGTDIYVFGILAPSKAVSELPISLNFLVDGIAHGNYTKGPSAKAAAKYHYNVTFFAGHGLTNETHTLTMALNKPSYVLLDSFVYTYVTSQNNSHHPPHHRPPGFPTPQADPTPINRSSVIGPAVGGAVGGTICVIALAALALCYCRRKERTPARMRHSVDMLAYETNQPASSSGIDASSYAIAPTRGYMPVPTRQLPEEYSNSSNSLPSYAVNSAQWAGRSGLGPHAHPFEPSALPLTSNLPLAEPLPQLSSTRAMGSPPAYGQPRA</sequence>
<protein>
    <submittedName>
        <fullName evidence="4">Uncharacterized protein</fullName>
    </submittedName>
</protein>
<feature type="transmembrane region" description="Helical" evidence="2">
    <location>
        <begin position="209"/>
        <end position="231"/>
    </location>
</feature>
<dbReference type="OrthoDB" id="2758521at2759"/>
<dbReference type="InParanoid" id="A0A067M1K9"/>
<feature type="chain" id="PRO_5001645205" evidence="3">
    <location>
        <begin position="23"/>
        <end position="353"/>
    </location>
</feature>
<evidence type="ECO:0000313" key="5">
    <source>
        <dbReference type="Proteomes" id="UP000027195"/>
    </source>
</evidence>
<keyword evidence="2" id="KW-1133">Transmembrane helix</keyword>
<feature type="region of interest" description="Disordered" evidence="1">
    <location>
        <begin position="176"/>
        <end position="203"/>
    </location>
</feature>
<feature type="signal peptide" evidence="3">
    <location>
        <begin position="1"/>
        <end position="22"/>
    </location>
</feature>
<name>A0A067M1K9_BOTB1</name>
<dbReference type="HOGENOM" id="CLU_785242_0_0_1"/>
<keyword evidence="2" id="KW-0472">Membrane</keyword>
<keyword evidence="2" id="KW-0812">Transmembrane</keyword>
<dbReference type="Proteomes" id="UP000027195">
    <property type="component" value="Unassembled WGS sequence"/>
</dbReference>
<organism evidence="4 5">
    <name type="scientific">Botryobasidium botryosum (strain FD-172 SS1)</name>
    <dbReference type="NCBI Taxonomy" id="930990"/>
    <lineage>
        <taxon>Eukaryota</taxon>
        <taxon>Fungi</taxon>
        <taxon>Dikarya</taxon>
        <taxon>Basidiomycota</taxon>
        <taxon>Agaricomycotina</taxon>
        <taxon>Agaricomycetes</taxon>
        <taxon>Cantharellales</taxon>
        <taxon>Botryobasidiaceae</taxon>
        <taxon>Botryobasidium</taxon>
    </lineage>
</organism>
<evidence type="ECO:0000313" key="4">
    <source>
        <dbReference type="EMBL" id="KDQ09648.1"/>
    </source>
</evidence>
<reference evidence="5" key="1">
    <citation type="journal article" date="2014" name="Proc. Natl. Acad. Sci. U.S.A.">
        <title>Extensive sampling of basidiomycete genomes demonstrates inadequacy of the white-rot/brown-rot paradigm for wood decay fungi.</title>
        <authorList>
            <person name="Riley R."/>
            <person name="Salamov A.A."/>
            <person name="Brown D.W."/>
            <person name="Nagy L.G."/>
            <person name="Floudas D."/>
            <person name="Held B.W."/>
            <person name="Levasseur A."/>
            <person name="Lombard V."/>
            <person name="Morin E."/>
            <person name="Otillar R."/>
            <person name="Lindquist E.A."/>
            <person name="Sun H."/>
            <person name="LaButti K.M."/>
            <person name="Schmutz J."/>
            <person name="Jabbour D."/>
            <person name="Luo H."/>
            <person name="Baker S.E."/>
            <person name="Pisabarro A.G."/>
            <person name="Walton J.D."/>
            <person name="Blanchette R.A."/>
            <person name="Henrissat B."/>
            <person name="Martin F."/>
            <person name="Cullen D."/>
            <person name="Hibbett D.S."/>
            <person name="Grigoriev I.V."/>
        </authorList>
    </citation>
    <scope>NUCLEOTIDE SEQUENCE [LARGE SCALE GENOMIC DNA]</scope>
    <source>
        <strain evidence="5">FD-172 SS1</strain>
    </source>
</reference>
<gene>
    <name evidence="4" type="ORF">BOTBODRAFT_148072</name>
</gene>